<gene>
    <name evidence="9" type="ORF">FSB76_01270</name>
</gene>
<dbReference type="InterPro" id="IPR003661">
    <property type="entry name" value="HisK_dim/P_dom"/>
</dbReference>
<keyword evidence="10" id="KW-1185">Reference proteome</keyword>
<dbReference type="PANTHER" id="PTHR43304:SF1">
    <property type="entry name" value="PAC DOMAIN-CONTAINING PROTEIN"/>
    <property type="match status" value="1"/>
</dbReference>
<comment type="catalytic activity">
    <reaction evidence="1">
        <text>ATP + protein L-histidine = ADP + protein N-phospho-L-histidine.</text>
        <dbReference type="EC" id="2.7.13.3"/>
    </reaction>
</comment>
<dbReference type="InterPro" id="IPR005467">
    <property type="entry name" value="His_kinase_dom"/>
</dbReference>
<dbReference type="InterPro" id="IPR013655">
    <property type="entry name" value="PAS_fold_3"/>
</dbReference>
<dbReference type="SUPFAM" id="SSF55874">
    <property type="entry name" value="ATPase domain of HSP90 chaperone/DNA topoisomerase II/histidine kinase"/>
    <property type="match status" value="1"/>
</dbReference>
<organism evidence="9 10">
    <name type="scientific">Mucilaginibacter ginsenosidivorax</name>
    <dbReference type="NCBI Taxonomy" id="862126"/>
    <lineage>
        <taxon>Bacteria</taxon>
        <taxon>Pseudomonadati</taxon>
        <taxon>Bacteroidota</taxon>
        <taxon>Sphingobacteriia</taxon>
        <taxon>Sphingobacteriales</taxon>
        <taxon>Sphingobacteriaceae</taxon>
        <taxon>Mucilaginibacter</taxon>
    </lineage>
</organism>
<proteinExistence type="predicted"/>
<dbReference type="SMART" id="SM00387">
    <property type="entry name" value="HATPase_c"/>
    <property type="match status" value="1"/>
</dbReference>
<dbReference type="SMART" id="SM00091">
    <property type="entry name" value="PAS"/>
    <property type="match status" value="5"/>
</dbReference>
<feature type="domain" description="PAS" evidence="7">
    <location>
        <begin position="135"/>
        <end position="206"/>
    </location>
</feature>
<evidence type="ECO:0000256" key="1">
    <source>
        <dbReference type="ARBA" id="ARBA00000085"/>
    </source>
</evidence>
<dbReference type="InterPro" id="IPR004358">
    <property type="entry name" value="Sig_transdc_His_kin-like_C"/>
</dbReference>
<feature type="domain" description="PAS" evidence="7">
    <location>
        <begin position="540"/>
        <end position="603"/>
    </location>
</feature>
<dbReference type="CDD" id="cd00082">
    <property type="entry name" value="HisKA"/>
    <property type="match status" value="1"/>
</dbReference>
<dbReference type="Gene3D" id="1.10.287.130">
    <property type="match status" value="1"/>
</dbReference>
<evidence type="ECO:0000259" key="8">
    <source>
        <dbReference type="PROSITE" id="PS50113"/>
    </source>
</evidence>
<dbReference type="PROSITE" id="PS50113">
    <property type="entry name" value="PAC"/>
    <property type="match status" value="2"/>
</dbReference>
<dbReference type="Gene3D" id="3.30.450.20">
    <property type="entry name" value="PAS domain"/>
    <property type="match status" value="5"/>
</dbReference>
<accession>A0A5B8VT73</accession>
<dbReference type="Proteomes" id="UP000321362">
    <property type="component" value="Chromosome"/>
</dbReference>
<dbReference type="KEGG" id="mgk:FSB76_01270"/>
<dbReference type="InterPro" id="IPR013656">
    <property type="entry name" value="PAS_4"/>
</dbReference>
<evidence type="ECO:0000259" key="7">
    <source>
        <dbReference type="PROSITE" id="PS50112"/>
    </source>
</evidence>
<dbReference type="Pfam" id="PF02518">
    <property type="entry name" value="HATPase_c"/>
    <property type="match status" value="1"/>
</dbReference>
<dbReference type="PROSITE" id="PS50112">
    <property type="entry name" value="PAS"/>
    <property type="match status" value="2"/>
</dbReference>
<evidence type="ECO:0000256" key="2">
    <source>
        <dbReference type="ARBA" id="ARBA00012438"/>
    </source>
</evidence>
<dbReference type="CDD" id="cd00075">
    <property type="entry name" value="HATPase"/>
    <property type="match status" value="1"/>
</dbReference>
<dbReference type="AlphaFoldDB" id="A0A5B8VT73"/>
<keyword evidence="3" id="KW-0597">Phosphoprotein</keyword>
<dbReference type="InterPro" id="IPR003594">
    <property type="entry name" value="HATPase_dom"/>
</dbReference>
<keyword evidence="5" id="KW-0418">Kinase</keyword>
<dbReference type="InterPro" id="IPR036097">
    <property type="entry name" value="HisK_dim/P_sf"/>
</dbReference>
<dbReference type="CDD" id="cd00130">
    <property type="entry name" value="PAS"/>
    <property type="match status" value="2"/>
</dbReference>
<dbReference type="Pfam" id="PF08448">
    <property type="entry name" value="PAS_4"/>
    <property type="match status" value="3"/>
</dbReference>
<dbReference type="SMART" id="SM00086">
    <property type="entry name" value="PAC"/>
    <property type="match status" value="3"/>
</dbReference>
<dbReference type="NCBIfam" id="TIGR00229">
    <property type="entry name" value="sensory_box"/>
    <property type="match status" value="1"/>
</dbReference>
<dbReference type="PRINTS" id="PR00344">
    <property type="entry name" value="BCTRLSENSOR"/>
</dbReference>
<dbReference type="InterPro" id="IPR052162">
    <property type="entry name" value="Sensor_kinase/Photoreceptor"/>
</dbReference>
<dbReference type="OrthoDB" id="9813151at2"/>
<dbReference type="SUPFAM" id="SSF55785">
    <property type="entry name" value="PYP-like sensor domain (PAS domain)"/>
    <property type="match status" value="5"/>
</dbReference>
<dbReference type="InterPro" id="IPR000014">
    <property type="entry name" value="PAS"/>
</dbReference>
<feature type="domain" description="Histidine kinase" evidence="6">
    <location>
        <begin position="666"/>
        <end position="882"/>
    </location>
</feature>
<dbReference type="EMBL" id="CP042437">
    <property type="protein sequence ID" value="QEC74640.1"/>
    <property type="molecule type" value="Genomic_DNA"/>
</dbReference>
<dbReference type="InterPro" id="IPR036890">
    <property type="entry name" value="HATPase_C_sf"/>
</dbReference>
<dbReference type="Gene3D" id="2.10.70.100">
    <property type="match status" value="2"/>
</dbReference>
<dbReference type="Gene3D" id="3.30.565.10">
    <property type="entry name" value="Histidine kinase-like ATPase, C-terminal domain"/>
    <property type="match status" value="1"/>
</dbReference>
<sequence>MPLKNSDDLLKILALSGNATAIYETEEIIIRFANDAMIAFWGKDRTVIGRPLEEAIPELRGQPFKALLQEVWRTGVTYQGTATPAQLVVDGKLQTFYYDFEYRAIKDETGETYAILNTATDVSARVHAELKEKESRDTLALALEAANFGTWHINAETRELIVNERLKELFGFYPGDEVSLELCLAQITGDYRDQVKLAVEKAITRGGDYDLTHTVRGFHDGQLRWVRAVGNLQADASGEFSAFTGVIMDITEQVKAQEAIESLNKGLLQARDRLYSFIIQAPAGICVLSGPDLVYELVNPGYSQLLPGRGLLGRPILEALPELVGTPIEQLLSDVYHKGQEVRLSELYVPLAETEGGKLKDRYFTFTYQPRKNELGAIDGILAFVYDVTEHVKARKELAIAHDNVRNIILQAPVAMALFREEEMVIEEINDAFLELWNRDRSVVGKRVLEALPELEGQPYPQIMQQVFRSGETYYGNEAQVVLQRHGQLEEGYFDFINQAFRNSEGEITGIVVVAHEVTKEVDARHELEKVYEQARLSKEAAELGTFDMDLLRGTLEWDERCRTLFGISHQEKVTYDHDFVNGLHPDDRQRVLTVIANVMDEFASGGNYDVEYRTIGAGDGQLRWVRAKGRVYFGSDHQPVRFIGSVLDITEQKMNEIRKSDFIGMVSHELKTPLTSLNAILQVADRKLKDSADTFMAGAMQKANVQVKRMSSMINGFLNISRLESAELVLQKSDFDLKQLIEDIIAETRLTVNSHHIEINTCDAVTVSADREKINSVITNLIHNAIKYSPKGKLITVHCSIDANEVKVSIQDEGMGIKASDLPKIFDRYYRVESDHTQHISGFGIGLYLSAEIIRRHNGRIWADSEKGVGSTFYFTLPLIPQPDARY</sequence>
<dbReference type="SUPFAM" id="SSF47384">
    <property type="entry name" value="Homodimeric domain of signal transducing histidine kinase"/>
    <property type="match status" value="1"/>
</dbReference>
<dbReference type="PROSITE" id="PS50109">
    <property type="entry name" value="HIS_KIN"/>
    <property type="match status" value="1"/>
</dbReference>
<dbReference type="RefSeq" id="WP_147051799.1">
    <property type="nucleotide sequence ID" value="NZ_CP042437.1"/>
</dbReference>
<dbReference type="Pfam" id="PF00512">
    <property type="entry name" value="HisKA"/>
    <property type="match status" value="1"/>
</dbReference>
<evidence type="ECO:0000256" key="5">
    <source>
        <dbReference type="ARBA" id="ARBA00022777"/>
    </source>
</evidence>
<dbReference type="Pfam" id="PF08447">
    <property type="entry name" value="PAS_3"/>
    <property type="match status" value="2"/>
</dbReference>
<dbReference type="GO" id="GO:0000155">
    <property type="term" value="F:phosphorelay sensor kinase activity"/>
    <property type="evidence" value="ECO:0007669"/>
    <property type="project" value="InterPro"/>
</dbReference>
<evidence type="ECO:0000256" key="4">
    <source>
        <dbReference type="ARBA" id="ARBA00022679"/>
    </source>
</evidence>
<reference evidence="9 10" key="1">
    <citation type="journal article" date="2013" name="J. Microbiol.">
        <title>Mucilaginibacter ginsenosidivorax sp. nov., with ginsenoside converting activity isolated from sediment.</title>
        <authorList>
            <person name="Kim J.K."/>
            <person name="Choi T.E."/>
            <person name="Liu Q.M."/>
            <person name="Park H.Y."/>
            <person name="Yi T.H."/>
            <person name="Yoon M.H."/>
            <person name="Kim S.C."/>
            <person name="Im W.T."/>
        </authorList>
    </citation>
    <scope>NUCLEOTIDE SEQUENCE [LARGE SCALE GENOMIC DNA]</scope>
    <source>
        <strain evidence="9 10">KHI28</strain>
    </source>
</reference>
<evidence type="ECO:0000259" key="6">
    <source>
        <dbReference type="PROSITE" id="PS50109"/>
    </source>
</evidence>
<dbReference type="InterPro" id="IPR000700">
    <property type="entry name" value="PAS-assoc_C"/>
</dbReference>
<evidence type="ECO:0000313" key="10">
    <source>
        <dbReference type="Proteomes" id="UP000321362"/>
    </source>
</evidence>
<keyword evidence="4" id="KW-0808">Transferase</keyword>
<dbReference type="InterPro" id="IPR035965">
    <property type="entry name" value="PAS-like_dom_sf"/>
</dbReference>
<feature type="domain" description="PAC" evidence="8">
    <location>
        <begin position="209"/>
        <end position="262"/>
    </location>
</feature>
<name>A0A5B8VT73_9SPHI</name>
<protein>
    <recommendedName>
        <fullName evidence="2">histidine kinase</fullName>
        <ecNumber evidence="2">2.7.13.3</ecNumber>
    </recommendedName>
</protein>
<dbReference type="EC" id="2.7.13.3" evidence="2"/>
<dbReference type="SMART" id="SM00388">
    <property type="entry name" value="HisKA"/>
    <property type="match status" value="1"/>
</dbReference>
<dbReference type="InterPro" id="IPR001610">
    <property type="entry name" value="PAC"/>
</dbReference>
<dbReference type="PANTHER" id="PTHR43304">
    <property type="entry name" value="PHYTOCHROME-LIKE PROTEIN CPH1"/>
    <property type="match status" value="1"/>
</dbReference>
<feature type="domain" description="PAC" evidence="8">
    <location>
        <begin position="609"/>
        <end position="662"/>
    </location>
</feature>
<evidence type="ECO:0000256" key="3">
    <source>
        <dbReference type="ARBA" id="ARBA00022553"/>
    </source>
</evidence>
<dbReference type="FunFam" id="3.30.565.10:FF:000006">
    <property type="entry name" value="Sensor histidine kinase WalK"/>
    <property type="match status" value="1"/>
</dbReference>
<evidence type="ECO:0000313" key="9">
    <source>
        <dbReference type="EMBL" id="QEC74640.1"/>
    </source>
</evidence>